<comment type="caution">
    <text evidence="1">The sequence shown here is derived from an EMBL/GenBank/DDBJ whole genome shotgun (WGS) entry which is preliminary data.</text>
</comment>
<name>A0ABT7QXV0_9BACT</name>
<dbReference type="EMBL" id="JAQIBD010000002">
    <property type="protein sequence ID" value="MDM5271603.1"/>
    <property type="molecule type" value="Genomic_DNA"/>
</dbReference>
<protein>
    <submittedName>
        <fullName evidence="1">Uncharacterized protein</fullName>
    </submittedName>
</protein>
<keyword evidence="2" id="KW-1185">Reference proteome</keyword>
<reference evidence="1" key="1">
    <citation type="submission" date="2023-01" db="EMBL/GenBank/DDBJ databases">
        <title>Sulfurovum sp. zt1-1 genome assembly.</title>
        <authorList>
            <person name="Wang J."/>
        </authorList>
    </citation>
    <scope>NUCLEOTIDE SEQUENCE</scope>
    <source>
        <strain evidence="1">Zt1-1</strain>
    </source>
</reference>
<dbReference type="Proteomes" id="UP001169069">
    <property type="component" value="Unassembled WGS sequence"/>
</dbReference>
<sequence length="68" mass="8108">MTDDIYEAMFAVYEYECNSHQKFGRLYGVVDDEDIILCVRSSLAEQFSKEEAESFFEEHLKRNPEKYI</sequence>
<gene>
    <name evidence="1" type="ORF">PGH07_05405</name>
</gene>
<evidence type="ECO:0000313" key="2">
    <source>
        <dbReference type="Proteomes" id="UP001169069"/>
    </source>
</evidence>
<organism evidence="1 2">
    <name type="scientific">Sulfurovum zhangzhouensis</name>
    <dbReference type="NCBI Taxonomy" id="3019067"/>
    <lineage>
        <taxon>Bacteria</taxon>
        <taxon>Pseudomonadati</taxon>
        <taxon>Campylobacterota</taxon>
        <taxon>Epsilonproteobacteria</taxon>
        <taxon>Campylobacterales</taxon>
        <taxon>Sulfurovaceae</taxon>
        <taxon>Sulfurovum</taxon>
    </lineage>
</organism>
<proteinExistence type="predicted"/>
<evidence type="ECO:0000313" key="1">
    <source>
        <dbReference type="EMBL" id="MDM5271603.1"/>
    </source>
</evidence>
<accession>A0ABT7QXV0</accession>
<dbReference type="RefSeq" id="WP_289413204.1">
    <property type="nucleotide sequence ID" value="NZ_JAQIBD010000002.1"/>
</dbReference>